<dbReference type="STRING" id="10195.A0A3M7PHG8"/>
<dbReference type="PANTHER" id="PTHR10217">
    <property type="entry name" value="VOLTAGE AND LIGAND GATED POTASSIUM CHANNEL"/>
    <property type="match status" value="1"/>
</dbReference>
<proteinExistence type="predicted"/>
<dbReference type="SUPFAM" id="SSF55785">
    <property type="entry name" value="PYP-like sensor domain (PAS domain)"/>
    <property type="match status" value="1"/>
</dbReference>
<dbReference type="GO" id="GO:0005886">
    <property type="term" value="C:plasma membrane"/>
    <property type="evidence" value="ECO:0007669"/>
    <property type="project" value="TreeGrafter"/>
</dbReference>
<dbReference type="GO" id="GO:0005242">
    <property type="term" value="F:inward rectifier potassium channel activity"/>
    <property type="evidence" value="ECO:0007669"/>
    <property type="project" value="TreeGrafter"/>
</dbReference>
<comment type="caution">
    <text evidence="11">The sequence shown here is derived from an EMBL/GenBank/DDBJ whole genome shotgun (WGS) entry which is preliminary data.</text>
</comment>
<gene>
    <name evidence="11" type="ORF">BpHYR1_014272</name>
</gene>
<evidence type="ECO:0000313" key="11">
    <source>
        <dbReference type="EMBL" id="RMZ98117.1"/>
    </source>
</evidence>
<evidence type="ECO:0000256" key="6">
    <source>
        <dbReference type="ARBA" id="ARBA00023065"/>
    </source>
</evidence>
<evidence type="ECO:0000256" key="2">
    <source>
        <dbReference type="ARBA" id="ARBA00022448"/>
    </source>
</evidence>
<evidence type="ECO:0000256" key="9">
    <source>
        <dbReference type="ARBA" id="ARBA00034430"/>
    </source>
</evidence>
<organism evidence="11 12">
    <name type="scientific">Brachionus plicatilis</name>
    <name type="common">Marine rotifer</name>
    <name type="synonym">Brachionus muelleri</name>
    <dbReference type="NCBI Taxonomy" id="10195"/>
    <lineage>
        <taxon>Eukaryota</taxon>
        <taxon>Metazoa</taxon>
        <taxon>Spiralia</taxon>
        <taxon>Gnathifera</taxon>
        <taxon>Rotifera</taxon>
        <taxon>Eurotatoria</taxon>
        <taxon>Monogononta</taxon>
        <taxon>Pseudotrocha</taxon>
        <taxon>Ploima</taxon>
        <taxon>Brachionidae</taxon>
        <taxon>Brachionus</taxon>
    </lineage>
</organism>
<keyword evidence="6" id="KW-0406">Ion transport</keyword>
<keyword evidence="7" id="KW-0472">Membrane</keyword>
<evidence type="ECO:0000256" key="8">
    <source>
        <dbReference type="ARBA" id="ARBA00023303"/>
    </source>
</evidence>
<keyword evidence="11" id="KW-0808">Transferase</keyword>
<dbReference type="CDD" id="cd00130">
    <property type="entry name" value="PAS"/>
    <property type="match status" value="1"/>
</dbReference>
<dbReference type="InterPro" id="IPR050818">
    <property type="entry name" value="KCNH_animal-type"/>
</dbReference>
<evidence type="ECO:0000256" key="7">
    <source>
        <dbReference type="ARBA" id="ARBA00023136"/>
    </source>
</evidence>
<dbReference type="GO" id="GO:0042391">
    <property type="term" value="P:regulation of membrane potential"/>
    <property type="evidence" value="ECO:0007669"/>
    <property type="project" value="TreeGrafter"/>
</dbReference>
<evidence type="ECO:0000259" key="10">
    <source>
        <dbReference type="Pfam" id="PF13426"/>
    </source>
</evidence>
<dbReference type="InterPro" id="IPR035965">
    <property type="entry name" value="PAS-like_dom_sf"/>
</dbReference>
<dbReference type="FunFam" id="3.30.450.20:FF:000001">
    <property type="entry name" value="Potassium voltage-gated channel subfamily H member 7"/>
    <property type="match status" value="1"/>
</dbReference>
<evidence type="ECO:0000313" key="12">
    <source>
        <dbReference type="Proteomes" id="UP000276133"/>
    </source>
</evidence>
<sequence>MPVRRGHVAPQNTFIDTIIRKFDSQNRKFLISNAQVDQKPIIYCNDLFCDLMQYQRGELMQRPCSCEFMFGPMTSKVSKDQLFQAISGTEETQVIVLLYKKDGSNFLCKVLVAPVKNENSEVILFILNFDELNETLDNKYHHGSSDIKRNRLLQQIGMPFISSIFTRSSSPVKSDPMVYFSHRNKAKSNDNIEQIPLNSTKAVKEIENYDQCETIQENAINSNGAKIKIINEDVDEARRRSQEILNGDFSQFSSSRTVRSNNFLDPISCANSSDYLNKSKATSLKMNTNLTYKNTPKDFLSSLNMSGKVTQVHGAEIRHDFTVDKKLKTKLNILQQIN</sequence>
<keyword evidence="8" id="KW-0407">Ion channel</keyword>
<feature type="domain" description="PAS" evidence="10">
    <location>
        <begin position="37"/>
        <end position="129"/>
    </location>
</feature>
<reference evidence="11 12" key="1">
    <citation type="journal article" date="2018" name="Sci. Rep.">
        <title>Genomic signatures of local adaptation to the degree of environmental predictability in rotifers.</title>
        <authorList>
            <person name="Franch-Gras L."/>
            <person name="Hahn C."/>
            <person name="Garcia-Roger E.M."/>
            <person name="Carmona M.J."/>
            <person name="Serra M."/>
            <person name="Gomez A."/>
        </authorList>
    </citation>
    <scope>NUCLEOTIDE SEQUENCE [LARGE SCALE GENOMIC DNA]</scope>
    <source>
        <strain evidence="11">HYR1</strain>
    </source>
</reference>
<dbReference type="OrthoDB" id="447251at2759"/>
<dbReference type="Pfam" id="PF13426">
    <property type="entry name" value="PAS_9"/>
    <property type="match status" value="1"/>
</dbReference>
<keyword evidence="2" id="KW-0813">Transport</keyword>
<dbReference type="AlphaFoldDB" id="A0A3M7PHG8"/>
<evidence type="ECO:0000256" key="4">
    <source>
        <dbReference type="ARBA" id="ARBA00022882"/>
    </source>
</evidence>
<keyword evidence="3" id="KW-0812">Transmembrane</keyword>
<dbReference type="Proteomes" id="UP000276133">
    <property type="component" value="Unassembled WGS sequence"/>
</dbReference>
<dbReference type="PANTHER" id="PTHR10217:SF548">
    <property type="entry name" value="GH12235P"/>
    <property type="match status" value="1"/>
</dbReference>
<protein>
    <submittedName>
        <fullName evidence="11">Potassium voltage-gated channel subfamily H member 2-like</fullName>
        <ecNumber evidence="11">2.7.13.3</ecNumber>
    </submittedName>
</protein>
<dbReference type="GO" id="GO:0004673">
    <property type="term" value="F:protein histidine kinase activity"/>
    <property type="evidence" value="ECO:0007669"/>
    <property type="project" value="UniProtKB-EC"/>
</dbReference>
<evidence type="ECO:0000256" key="3">
    <source>
        <dbReference type="ARBA" id="ARBA00022692"/>
    </source>
</evidence>
<dbReference type="Gene3D" id="3.30.450.20">
    <property type="entry name" value="PAS domain"/>
    <property type="match status" value="1"/>
</dbReference>
<keyword evidence="12" id="KW-1185">Reference proteome</keyword>
<comment type="subcellular location">
    <subcellularLocation>
        <location evidence="1">Membrane</location>
        <topology evidence="1">Multi-pass membrane protein</topology>
    </subcellularLocation>
</comment>
<accession>A0A3M7PHG8</accession>
<keyword evidence="5" id="KW-1133">Transmembrane helix</keyword>
<keyword evidence="4" id="KW-0851">Voltage-gated channel</keyword>
<dbReference type="InterPro" id="IPR000014">
    <property type="entry name" value="PAS"/>
</dbReference>
<evidence type="ECO:0000256" key="1">
    <source>
        <dbReference type="ARBA" id="ARBA00004141"/>
    </source>
</evidence>
<name>A0A3M7PHG8_BRAPC</name>
<dbReference type="GO" id="GO:0034702">
    <property type="term" value="C:monoatomic ion channel complex"/>
    <property type="evidence" value="ECO:0007669"/>
    <property type="project" value="UniProtKB-KW"/>
</dbReference>
<dbReference type="EMBL" id="REGN01010977">
    <property type="protein sequence ID" value="RMZ98117.1"/>
    <property type="molecule type" value="Genomic_DNA"/>
</dbReference>
<evidence type="ECO:0000256" key="5">
    <source>
        <dbReference type="ARBA" id="ARBA00022989"/>
    </source>
</evidence>
<dbReference type="EC" id="2.7.13.3" evidence="11"/>
<comment type="catalytic activity">
    <reaction evidence="9">
        <text>K(+)(in) = K(+)(out)</text>
        <dbReference type="Rhea" id="RHEA:29463"/>
        <dbReference type="ChEBI" id="CHEBI:29103"/>
    </reaction>
</comment>